<keyword evidence="2" id="KW-0132">Cell division</keyword>
<gene>
    <name evidence="8" type="ORF">N7456_007292</name>
</gene>
<keyword evidence="4" id="KW-0833">Ubl conjugation pathway</keyword>
<dbReference type="GO" id="GO:0005680">
    <property type="term" value="C:anaphase-promoting complex"/>
    <property type="evidence" value="ECO:0007669"/>
    <property type="project" value="InterPro"/>
</dbReference>
<feature type="region of interest" description="Disordered" evidence="6">
    <location>
        <begin position="305"/>
        <end position="339"/>
    </location>
</feature>
<feature type="region of interest" description="Disordered" evidence="6">
    <location>
        <begin position="388"/>
        <end position="451"/>
    </location>
</feature>
<feature type="compositionally biased region" description="Polar residues" evidence="6">
    <location>
        <begin position="16"/>
        <end position="40"/>
    </location>
</feature>
<dbReference type="OrthoDB" id="24948at2759"/>
<evidence type="ECO:0000259" key="7">
    <source>
        <dbReference type="PROSITE" id="PS51284"/>
    </source>
</evidence>
<feature type="compositionally biased region" description="Pro residues" evidence="6">
    <location>
        <begin position="56"/>
        <end position="67"/>
    </location>
</feature>
<dbReference type="SUPFAM" id="SSF49785">
    <property type="entry name" value="Galactose-binding domain-like"/>
    <property type="match status" value="1"/>
</dbReference>
<comment type="caution">
    <text evidence="8">The sequence shown here is derived from an EMBL/GenBank/DDBJ whole genome shotgun (WGS) entry which is preliminary data.</text>
</comment>
<evidence type="ECO:0000256" key="4">
    <source>
        <dbReference type="ARBA" id="ARBA00022786"/>
    </source>
</evidence>
<evidence type="ECO:0000256" key="2">
    <source>
        <dbReference type="ARBA" id="ARBA00022618"/>
    </source>
</evidence>
<evidence type="ECO:0000313" key="9">
    <source>
        <dbReference type="Proteomes" id="UP001149165"/>
    </source>
</evidence>
<dbReference type="PROSITE" id="PS51284">
    <property type="entry name" value="DOC"/>
    <property type="match status" value="1"/>
</dbReference>
<dbReference type="PANTHER" id="PTHR12936:SF0">
    <property type="entry name" value="ANAPHASE-PROMOTING COMPLEX SUBUNIT 10"/>
    <property type="match status" value="1"/>
</dbReference>
<reference evidence="8" key="2">
    <citation type="journal article" date="2023" name="IMA Fungus">
        <title>Comparative genomic study of the Penicillium genus elucidates a diverse pangenome and 15 lateral gene transfer events.</title>
        <authorList>
            <person name="Petersen C."/>
            <person name="Sorensen T."/>
            <person name="Nielsen M.R."/>
            <person name="Sondergaard T.E."/>
            <person name="Sorensen J.L."/>
            <person name="Fitzpatrick D.A."/>
            <person name="Frisvad J.C."/>
            <person name="Nielsen K.L."/>
        </authorList>
    </citation>
    <scope>NUCLEOTIDE SEQUENCE</scope>
    <source>
        <strain evidence="8">IBT 30069</strain>
    </source>
</reference>
<evidence type="ECO:0000256" key="5">
    <source>
        <dbReference type="ARBA" id="ARBA00023306"/>
    </source>
</evidence>
<name>A0A9W9K8M6_9EURO</name>
<dbReference type="GO" id="GO:0070979">
    <property type="term" value="P:protein K11-linked ubiquitination"/>
    <property type="evidence" value="ECO:0007669"/>
    <property type="project" value="TreeGrafter"/>
</dbReference>
<proteinExistence type="inferred from homology"/>
<protein>
    <recommendedName>
        <fullName evidence="7">DOC domain-containing protein</fullName>
    </recommendedName>
</protein>
<feature type="compositionally biased region" description="Acidic residues" evidence="6">
    <location>
        <begin position="135"/>
        <end position="155"/>
    </location>
</feature>
<dbReference type="AlphaFoldDB" id="A0A9W9K8M6"/>
<dbReference type="InterPro" id="IPR004939">
    <property type="entry name" value="APC_su10/DOC_dom"/>
</dbReference>
<organism evidence="8 9">
    <name type="scientific">Penicillium angulare</name>
    <dbReference type="NCBI Taxonomy" id="116970"/>
    <lineage>
        <taxon>Eukaryota</taxon>
        <taxon>Fungi</taxon>
        <taxon>Dikarya</taxon>
        <taxon>Ascomycota</taxon>
        <taxon>Pezizomycotina</taxon>
        <taxon>Eurotiomycetes</taxon>
        <taxon>Eurotiomycetidae</taxon>
        <taxon>Eurotiales</taxon>
        <taxon>Aspergillaceae</taxon>
        <taxon>Penicillium</taxon>
    </lineage>
</organism>
<feature type="region of interest" description="Disordered" evidence="6">
    <location>
        <begin position="1"/>
        <end position="155"/>
    </location>
</feature>
<dbReference type="Pfam" id="PF03256">
    <property type="entry name" value="ANAPC10"/>
    <property type="match status" value="1"/>
</dbReference>
<feature type="compositionally biased region" description="Acidic residues" evidence="6">
    <location>
        <begin position="324"/>
        <end position="339"/>
    </location>
</feature>
<evidence type="ECO:0000256" key="1">
    <source>
        <dbReference type="ARBA" id="ARBA00006762"/>
    </source>
</evidence>
<dbReference type="SMART" id="SM01337">
    <property type="entry name" value="APC10"/>
    <property type="match status" value="1"/>
</dbReference>
<feature type="compositionally biased region" description="Acidic residues" evidence="6">
    <location>
        <begin position="95"/>
        <end position="114"/>
    </location>
</feature>
<dbReference type="InterPro" id="IPR016901">
    <property type="entry name" value="APC10/Doc1"/>
</dbReference>
<keyword evidence="3" id="KW-0498">Mitosis</keyword>
<dbReference type="GO" id="GO:0031145">
    <property type="term" value="P:anaphase-promoting complex-dependent catabolic process"/>
    <property type="evidence" value="ECO:0007669"/>
    <property type="project" value="InterPro"/>
</dbReference>
<dbReference type="PANTHER" id="PTHR12936">
    <property type="entry name" value="ANAPHASE-PROMOTING COMPLEX 10"/>
    <property type="match status" value="1"/>
</dbReference>
<comment type="similarity">
    <text evidence="1">Belongs to the APC10 family.</text>
</comment>
<dbReference type="GO" id="GO:0051301">
    <property type="term" value="P:cell division"/>
    <property type="evidence" value="ECO:0007669"/>
    <property type="project" value="UniProtKB-KW"/>
</dbReference>
<dbReference type="Proteomes" id="UP001149165">
    <property type="component" value="Unassembled WGS sequence"/>
</dbReference>
<keyword evidence="5" id="KW-0131">Cell cycle</keyword>
<evidence type="ECO:0000256" key="6">
    <source>
        <dbReference type="SAM" id="MobiDB-lite"/>
    </source>
</evidence>
<dbReference type="InterPro" id="IPR008979">
    <property type="entry name" value="Galactose-bd-like_sf"/>
</dbReference>
<feature type="compositionally biased region" description="Basic and acidic residues" evidence="6">
    <location>
        <begin position="413"/>
        <end position="425"/>
    </location>
</feature>
<feature type="domain" description="DOC" evidence="7">
    <location>
        <begin position="161"/>
        <end position="403"/>
    </location>
</feature>
<accession>A0A9W9K8M6</accession>
<sequence length="451" mass="50434">MPHLRRQPNPHDLVAQGSNAPGSLRTQFQTPPSRHTPSNPTHRHIPSTGPNEITPEPLPAMAPPTGYPNPFSIFGRGRQEQAQHQHQPQPQPSDDLVEEEDQFEDAEVDDDDYDPLTQEIEQGQFDDGMVPVDQLDPDDDLDETGDMEGDEIDEDIMEDHLDEGDEEMRDRDKSPSPLPPNLREISSLASWTVSTSKPGCGVAALRHPSPQQYWQSDGPQPHTLTLHFFKLVAIVRIRVYLDFELDESYTPTKMIFLAGMGGNDLVEFATWEGDGPCGWVDVRLEGVGGRTGGWVRENLFLRERNARNSRRKSQKHGGDHEQESEQSDAEALDGVDPIGDDLDPYCGNVLKAMVVQMRVMENHQNGKDTHVRGFQVFACDDSRRRVATAPSASADARDRQHRRHSARQSFRGSIHDAPHHARLASEELDTSRLGAASGLDEPDWMGEPVIR</sequence>
<evidence type="ECO:0000256" key="3">
    <source>
        <dbReference type="ARBA" id="ARBA00022776"/>
    </source>
</evidence>
<dbReference type="EMBL" id="JAPQKH010000005">
    <property type="protein sequence ID" value="KAJ5096571.1"/>
    <property type="molecule type" value="Genomic_DNA"/>
</dbReference>
<evidence type="ECO:0000313" key="8">
    <source>
        <dbReference type="EMBL" id="KAJ5096571.1"/>
    </source>
</evidence>
<dbReference type="CDD" id="cd08366">
    <property type="entry name" value="APC10"/>
    <property type="match status" value="1"/>
</dbReference>
<keyword evidence="9" id="KW-1185">Reference proteome</keyword>
<reference evidence="8" key="1">
    <citation type="submission" date="2022-11" db="EMBL/GenBank/DDBJ databases">
        <authorList>
            <person name="Petersen C."/>
        </authorList>
    </citation>
    <scope>NUCLEOTIDE SEQUENCE</scope>
    <source>
        <strain evidence="8">IBT 30069</strain>
    </source>
</reference>
<dbReference type="Gene3D" id="2.60.120.260">
    <property type="entry name" value="Galactose-binding domain-like"/>
    <property type="match status" value="1"/>
</dbReference>